<dbReference type="EMBL" id="MIYU01000016">
    <property type="protein sequence ID" value="OIR15700.1"/>
    <property type="molecule type" value="Genomic_DNA"/>
</dbReference>
<name>A0A1J5TPT3_9ARCH</name>
<organism evidence="2 3">
    <name type="scientific">Marine Group III euryarchaeote CG-Bathy1</name>
    <dbReference type="NCBI Taxonomy" id="1889001"/>
    <lineage>
        <taxon>Archaea</taxon>
        <taxon>Methanobacteriati</taxon>
        <taxon>Thermoplasmatota</taxon>
        <taxon>Thermoplasmata</taxon>
        <taxon>Candidatus Thermoprofundales</taxon>
    </lineage>
</organism>
<keyword evidence="1" id="KW-0472">Membrane</keyword>
<accession>A0A1J5TPT3</accession>
<gene>
    <name evidence="2" type="ORF">BEU04_02035</name>
</gene>
<protein>
    <submittedName>
        <fullName evidence="2">Uncharacterized protein</fullName>
    </submittedName>
</protein>
<evidence type="ECO:0000256" key="1">
    <source>
        <dbReference type="SAM" id="Phobius"/>
    </source>
</evidence>
<sequence>MIQYLPLFGLAVAICLSYIVLRLVTRGHQKGTPSIGELLFPVNHKLTIADKKKAGRGPPKKPE</sequence>
<keyword evidence="1" id="KW-1133">Transmembrane helix</keyword>
<proteinExistence type="predicted"/>
<keyword evidence="1" id="KW-0812">Transmembrane</keyword>
<feature type="transmembrane region" description="Helical" evidence="1">
    <location>
        <begin position="6"/>
        <end position="24"/>
    </location>
</feature>
<reference evidence="2 3" key="1">
    <citation type="submission" date="2016-08" db="EMBL/GenBank/DDBJ databases">
        <title>New Insights into Marine Group III Euryarchaeota, from dark to light.</title>
        <authorList>
            <person name="Haro-Moreno J.M."/>
            <person name="Rodriguez-Valera F."/>
            <person name="Lopez-Garcia P."/>
            <person name="Moreira D."/>
            <person name="Martin-Cuadrado A.B."/>
        </authorList>
    </citation>
    <scope>NUCLEOTIDE SEQUENCE [LARGE SCALE GENOMIC DNA]</scope>
    <source>
        <strain evidence="2">CG-Bathy1</strain>
    </source>
</reference>
<comment type="caution">
    <text evidence="2">The sequence shown here is derived from an EMBL/GenBank/DDBJ whole genome shotgun (WGS) entry which is preliminary data.</text>
</comment>
<dbReference type="AlphaFoldDB" id="A0A1J5TPT3"/>
<evidence type="ECO:0000313" key="2">
    <source>
        <dbReference type="EMBL" id="OIR15700.1"/>
    </source>
</evidence>
<evidence type="ECO:0000313" key="3">
    <source>
        <dbReference type="Proteomes" id="UP000183815"/>
    </source>
</evidence>
<dbReference type="Proteomes" id="UP000183815">
    <property type="component" value="Unassembled WGS sequence"/>
</dbReference>